<dbReference type="PANTHER" id="PTHR47053">
    <property type="entry name" value="MUREIN DD-ENDOPEPTIDASE MEPH-RELATED"/>
    <property type="match status" value="1"/>
</dbReference>
<dbReference type="Proteomes" id="UP001294570">
    <property type="component" value="Unassembled WGS sequence"/>
</dbReference>
<dbReference type="RefSeq" id="WP_321553190.1">
    <property type="nucleotide sequence ID" value="NZ_JAXIVU010000005.1"/>
</dbReference>
<evidence type="ECO:0000256" key="1">
    <source>
        <dbReference type="ARBA" id="ARBA00007074"/>
    </source>
</evidence>
<dbReference type="PANTHER" id="PTHR47053:SF1">
    <property type="entry name" value="MUREIN DD-ENDOPEPTIDASE MEPH-RELATED"/>
    <property type="match status" value="1"/>
</dbReference>
<keyword evidence="4" id="KW-0788">Thiol protease</keyword>
<accession>A0ABU5GQ74</accession>
<comment type="caution">
    <text evidence="7">The sequence shown here is derived from an EMBL/GenBank/DDBJ whole genome shotgun (WGS) entry which is preliminary data.</text>
</comment>
<evidence type="ECO:0000313" key="7">
    <source>
        <dbReference type="EMBL" id="MDY7219098.1"/>
    </source>
</evidence>
<dbReference type="SUPFAM" id="SSF54001">
    <property type="entry name" value="Cysteine proteinases"/>
    <property type="match status" value="1"/>
</dbReference>
<gene>
    <name evidence="7" type="ORF">TOI97_05880</name>
</gene>
<keyword evidence="8" id="KW-1185">Reference proteome</keyword>
<dbReference type="Gene3D" id="3.90.1720.10">
    <property type="entry name" value="endopeptidase domain like (from Nostoc punctiforme)"/>
    <property type="match status" value="1"/>
</dbReference>
<keyword evidence="5" id="KW-0732">Signal</keyword>
<evidence type="ECO:0000256" key="3">
    <source>
        <dbReference type="ARBA" id="ARBA00022801"/>
    </source>
</evidence>
<feature type="domain" description="NlpC/P60" evidence="6">
    <location>
        <begin position="73"/>
        <end position="200"/>
    </location>
</feature>
<evidence type="ECO:0000256" key="5">
    <source>
        <dbReference type="SAM" id="SignalP"/>
    </source>
</evidence>
<dbReference type="InterPro" id="IPR038765">
    <property type="entry name" value="Papain-like_cys_pep_sf"/>
</dbReference>
<dbReference type="Pfam" id="PF00877">
    <property type="entry name" value="NLPC_P60"/>
    <property type="match status" value="1"/>
</dbReference>
<feature type="signal peptide" evidence="5">
    <location>
        <begin position="1"/>
        <end position="21"/>
    </location>
</feature>
<evidence type="ECO:0000259" key="6">
    <source>
        <dbReference type="PROSITE" id="PS51935"/>
    </source>
</evidence>
<keyword evidence="3" id="KW-0378">Hydrolase</keyword>
<keyword evidence="2" id="KW-0645">Protease</keyword>
<proteinExistence type="inferred from homology"/>
<evidence type="ECO:0000256" key="2">
    <source>
        <dbReference type="ARBA" id="ARBA00022670"/>
    </source>
</evidence>
<dbReference type="PROSITE" id="PS51257">
    <property type="entry name" value="PROKAR_LIPOPROTEIN"/>
    <property type="match status" value="1"/>
</dbReference>
<dbReference type="PROSITE" id="PS51935">
    <property type="entry name" value="NLPC_P60"/>
    <property type="match status" value="1"/>
</dbReference>
<dbReference type="InterPro" id="IPR051202">
    <property type="entry name" value="Peptidase_C40"/>
</dbReference>
<dbReference type="EMBL" id="JAXIVU010000005">
    <property type="protein sequence ID" value="MDY7219098.1"/>
    <property type="molecule type" value="Genomic_DNA"/>
</dbReference>
<protein>
    <submittedName>
        <fullName evidence="7">C40 family peptidase</fullName>
    </submittedName>
</protein>
<name>A0ABU5GQ74_9GAMM</name>
<organism evidence="7 8">
    <name type="scientific">Denitrificimonas halotolerans</name>
    <dbReference type="NCBI Taxonomy" id="3098930"/>
    <lineage>
        <taxon>Bacteria</taxon>
        <taxon>Pseudomonadati</taxon>
        <taxon>Pseudomonadota</taxon>
        <taxon>Gammaproteobacteria</taxon>
        <taxon>Pseudomonadales</taxon>
        <taxon>Pseudomonadaceae</taxon>
        <taxon>Denitrificimonas</taxon>
    </lineage>
</organism>
<feature type="chain" id="PRO_5046433477" evidence="5">
    <location>
        <begin position="22"/>
        <end position="220"/>
    </location>
</feature>
<evidence type="ECO:0000256" key="4">
    <source>
        <dbReference type="ARBA" id="ARBA00022807"/>
    </source>
</evidence>
<comment type="similarity">
    <text evidence="1">Belongs to the peptidase C40 family.</text>
</comment>
<dbReference type="InterPro" id="IPR000064">
    <property type="entry name" value="NLP_P60_dom"/>
</dbReference>
<reference evidence="7 8" key="1">
    <citation type="submission" date="2023-12" db="EMBL/GenBank/DDBJ databases">
        <title>Denitrificimonas halotolerans sp. nov.,a novel species isolated from landfill leachate.</title>
        <authorList>
            <person name="Wang S."/>
        </authorList>
    </citation>
    <scope>NUCLEOTIDE SEQUENCE [LARGE SCALE GENOMIC DNA]</scope>
    <source>
        <strain evidence="7 8">JX-1</strain>
    </source>
</reference>
<sequence length="220" mass="24422">MSKIIRIIACSISCLTLVSCANLSTELRQNNSVKHQQLELNSRQLVAVLERFEEAQQAASDINEFSIREYHLPALSDSLIKRGKALVGTPYLYGGSNVNTGFDCSGFVGHVFKEELGIELPRTTAQLIQMDAPVIARSDLEPGDLILFNNQGRGRVSHVGIYMGNDQFIHSSSRRSGGVRIDKLSNRYWNASYLQAKRVLTEEQIIPAIESGQLLSRVSQ</sequence>
<evidence type="ECO:0000313" key="8">
    <source>
        <dbReference type="Proteomes" id="UP001294570"/>
    </source>
</evidence>